<protein>
    <submittedName>
        <fullName evidence="2">Uncharacterized protein</fullName>
    </submittedName>
</protein>
<feature type="region of interest" description="Disordered" evidence="1">
    <location>
        <begin position="73"/>
        <end position="93"/>
    </location>
</feature>
<reference evidence="2" key="2">
    <citation type="submission" date="2023-06" db="EMBL/GenBank/DDBJ databases">
        <authorList>
            <person name="Swenson N.G."/>
            <person name="Wegrzyn J.L."/>
            <person name="Mcevoy S.L."/>
        </authorList>
    </citation>
    <scope>NUCLEOTIDE SEQUENCE</scope>
    <source>
        <strain evidence="2">NS2018</strain>
        <tissue evidence="2">Leaf</tissue>
    </source>
</reference>
<dbReference type="AlphaFoldDB" id="A0AA39VQL5"/>
<proteinExistence type="predicted"/>
<name>A0AA39VQL5_ACESA</name>
<evidence type="ECO:0000313" key="2">
    <source>
        <dbReference type="EMBL" id="KAK0587756.1"/>
    </source>
</evidence>
<evidence type="ECO:0000256" key="1">
    <source>
        <dbReference type="SAM" id="MobiDB-lite"/>
    </source>
</evidence>
<reference evidence="2" key="1">
    <citation type="journal article" date="2022" name="Plant J.">
        <title>Strategies of tolerance reflected in two North American maple genomes.</title>
        <authorList>
            <person name="McEvoy S.L."/>
            <person name="Sezen U.U."/>
            <person name="Trouern-Trend A."/>
            <person name="McMahon S.M."/>
            <person name="Schaberg P.G."/>
            <person name="Yang J."/>
            <person name="Wegrzyn J.L."/>
            <person name="Swenson N.G."/>
        </authorList>
    </citation>
    <scope>NUCLEOTIDE SEQUENCE</scope>
    <source>
        <strain evidence="2">NS2018</strain>
    </source>
</reference>
<keyword evidence="3" id="KW-1185">Reference proteome</keyword>
<sequence>MQIPKYNLEGVVIGCPDAKNYNLEGAMIGCPDAKNIENREVAKVLSFVYDLCKTGKLEGGGAVRPIGGRHDMLGVRSRSGVDESADKDPARVGGPYNPLLTHGGLTTVVSVLVGPVS</sequence>
<accession>A0AA39VQL5</accession>
<feature type="compositionally biased region" description="Basic and acidic residues" evidence="1">
    <location>
        <begin position="73"/>
        <end position="90"/>
    </location>
</feature>
<organism evidence="2 3">
    <name type="scientific">Acer saccharum</name>
    <name type="common">Sugar maple</name>
    <dbReference type="NCBI Taxonomy" id="4024"/>
    <lineage>
        <taxon>Eukaryota</taxon>
        <taxon>Viridiplantae</taxon>
        <taxon>Streptophyta</taxon>
        <taxon>Embryophyta</taxon>
        <taxon>Tracheophyta</taxon>
        <taxon>Spermatophyta</taxon>
        <taxon>Magnoliopsida</taxon>
        <taxon>eudicotyledons</taxon>
        <taxon>Gunneridae</taxon>
        <taxon>Pentapetalae</taxon>
        <taxon>rosids</taxon>
        <taxon>malvids</taxon>
        <taxon>Sapindales</taxon>
        <taxon>Sapindaceae</taxon>
        <taxon>Hippocastanoideae</taxon>
        <taxon>Acereae</taxon>
        <taxon>Acer</taxon>
    </lineage>
</organism>
<dbReference type="EMBL" id="JAUESC010000382">
    <property type="protein sequence ID" value="KAK0587756.1"/>
    <property type="molecule type" value="Genomic_DNA"/>
</dbReference>
<comment type="caution">
    <text evidence="2">The sequence shown here is derived from an EMBL/GenBank/DDBJ whole genome shotgun (WGS) entry which is preliminary data.</text>
</comment>
<dbReference type="Proteomes" id="UP001168877">
    <property type="component" value="Unassembled WGS sequence"/>
</dbReference>
<gene>
    <name evidence="2" type="ORF">LWI29_028363</name>
</gene>
<evidence type="ECO:0000313" key="3">
    <source>
        <dbReference type="Proteomes" id="UP001168877"/>
    </source>
</evidence>